<sequence length="295" mass="29522">MSVLPAMLRPTPAGSPQPVAVIGVWPRLLARWDARIGLGLLAALVLVAVLGPLLTVDPNVPDYTDKVAPPGGGHLLGTDGAGRDLLARTVAGTRTSLGAALLVAALSALIGLFVGVVAGVLGGWVDAVLSRLTDVLLGLPGLVLTLAVVGLLGPGFGNLVLAMTLAGWAGLARLARVHARTALTRPDVLAARMAGVGELRIAVGHVLPAAAAQVLVLATLGVGEVVLALAGLSFLGLGAQPPTAEWGVMLAAARDTLAFAPWQLIGPGLGLVATVLAATLPSEALRDVTDPGTRA</sequence>
<keyword evidence="10" id="KW-1185">Reference proteome</keyword>
<proteinExistence type="inferred from homology"/>
<accession>A0ABU8E1C9</accession>
<dbReference type="InterPro" id="IPR050366">
    <property type="entry name" value="BP-dependent_transpt_permease"/>
</dbReference>
<reference evidence="9 10" key="1">
    <citation type="submission" date="2024-03" db="EMBL/GenBank/DDBJ databases">
        <title>Draft genome sequence of Klenkia terrae.</title>
        <authorList>
            <person name="Duangmal K."/>
            <person name="Chantavorakit T."/>
        </authorList>
    </citation>
    <scope>NUCLEOTIDE SEQUENCE [LARGE SCALE GENOMIC DNA]</scope>
    <source>
        <strain evidence="9 10">JCM 17786</strain>
    </source>
</reference>
<evidence type="ECO:0000256" key="1">
    <source>
        <dbReference type="ARBA" id="ARBA00004651"/>
    </source>
</evidence>
<keyword evidence="4 7" id="KW-0812">Transmembrane</keyword>
<keyword evidence="2 7" id="KW-0813">Transport</keyword>
<evidence type="ECO:0000256" key="4">
    <source>
        <dbReference type="ARBA" id="ARBA00022692"/>
    </source>
</evidence>
<comment type="subcellular location">
    <subcellularLocation>
        <location evidence="1 7">Cell membrane</location>
        <topology evidence="1 7">Multi-pass membrane protein</topology>
    </subcellularLocation>
</comment>
<feature type="transmembrane region" description="Helical" evidence="7">
    <location>
        <begin position="259"/>
        <end position="280"/>
    </location>
</feature>
<evidence type="ECO:0000256" key="2">
    <source>
        <dbReference type="ARBA" id="ARBA00022448"/>
    </source>
</evidence>
<dbReference type="Proteomes" id="UP001373496">
    <property type="component" value="Unassembled WGS sequence"/>
</dbReference>
<dbReference type="Pfam" id="PF00528">
    <property type="entry name" value="BPD_transp_1"/>
    <property type="match status" value="1"/>
</dbReference>
<feature type="domain" description="ABC transmembrane type-1" evidence="8">
    <location>
        <begin position="97"/>
        <end position="282"/>
    </location>
</feature>
<evidence type="ECO:0000256" key="3">
    <source>
        <dbReference type="ARBA" id="ARBA00022475"/>
    </source>
</evidence>
<dbReference type="InterPro" id="IPR035906">
    <property type="entry name" value="MetI-like_sf"/>
</dbReference>
<evidence type="ECO:0000313" key="10">
    <source>
        <dbReference type="Proteomes" id="UP001373496"/>
    </source>
</evidence>
<dbReference type="Gene3D" id="1.10.3720.10">
    <property type="entry name" value="MetI-like"/>
    <property type="match status" value="1"/>
</dbReference>
<dbReference type="RefSeq" id="WP_225232779.1">
    <property type="nucleotide sequence ID" value="NZ_JBAPLV010000002.1"/>
</dbReference>
<feature type="transmembrane region" description="Helical" evidence="7">
    <location>
        <begin position="99"/>
        <end position="123"/>
    </location>
</feature>
<dbReference type="EMBL" id="JBAPLV010000002">
    <property type="protein sequence ID" value="MEI4277347.1"/>
    <property type="molecule type" value="Genomic_DNA"/>
</dbReference>
<dbReference type="PROSITE" id="PS50928">
    <property type="entry name" value="ABC_TM1"/>
    <property type="match status" value="1"/>
</dbReference>
<organism evidence="9 10">
    <name type="scientific">Klenkia terrae</name>
    <dbReference type="NCBI Taxonomy" id="1052259"/>
    <lineage>
        <taxon>Bacteria</taxon>
        <taxon>Bacillati</taxon>
        <taxon>Actinomycetota</taxon>
        <taxon>Actinomycetes</taxon>
        <taxon>Geodermatophilales</taxon>
        <taxon>Geodermatophilaceae</taxon>
        <taxon>Klenkia</taxon>
    </lineage>
</organism>
<gene>
    <name evidence="9" type="ORF">UXQ13_02620</name>
</gene>
<evidence type="ECO:0000256" key="6">
    <source>
        <dbReference type="ARBA" id="ARBA00023136"/>
    </source>
</evidence>
<evidence type="ECO:0000259" key="8">
    <source>
        <dbReference type="PROSITE" id="PS50928"/>
    </source>
</evidence>
<dbReference type="PANTHER" id="PTHR43386">
    <property type="entry name" value="OLIGOPEPTIDE TRANSPORT SYSTEM PERMEASE PROTEIN APPC"/>
    <property type="match status" value="1"/>
</dbReference>
<feature type="transmembrane region" description="Helical" evidence="7">
    <location>
        <begin position="135"/>
        <end position="153"/>
    </location>
</feature>
<keyword evidence="6 7" id="KW-0472">Membrane</keyword>
<feature type="transmembrane region" description="Helical" evidence="7">
    <location>
        <begin position="214"/>
        <end position="239"/>
    </location>
</feature>
<dbReference type="InterPro" id="IPR000515">
    <property type="entry name" value="MetI-like"/>
</dbReference>
<evidence type="ECO:0000256" key="7">
    <source>
        <dbReference type="RuleBase" id="RU363032"/>
    </source>
</evidence>
<evidence type="ECO:0000256" key="5">
    <source>
        <dbReference type="ARBA" id="ARBA00022989"/>
    </source>
</evidence>
<protein>
    <submittedName>
        <fullName evidence="9">ABC transporter permease</fullName>
    </submittedName>
</protein>
<evidence type="ECO:0000313" key="9">
    <source>
        <dbReference type="EMBL" id="MEI4277347.1"/>
    </source>
</evidence>
<dbReference type="PANTHER" id="PTHR43386:SF1">
    <property type="entry name" value="D,D-DIPEPTIDE TRANSPORT SYSTEM PERMEASE PROTEIN DDPC-RELATED"/>
    <property type="match status" value="1"/>
</dbReference>
<feature type="transmembrane region" description="Helical" evidence="7">
    <location>
        <begin position="36"/>
        <end position="54"/>
    </location>
</feature>
<name>A0ABU8E1C9_9ACTN</name>
<comment type="caution">
    <text evidence="9">The sequence shown here is derived from an EMBL/GenBank/DDBJ whole genome shotgun (WGS) entry which is preliminary data.</text>
</comment>
<comment type="similarity">
    <text evidence="7">Belongs to the binding-protein-dependent transport system permease family.</text>
</comment>
<keyword evidence="5 7" id="KW-1133">Transmembrane helix</keyword>
<keyword evidence="3" id="KW-1003">Cell membrane</keyword>
<dbReference type="SUPFAM" id="SSF161098">
    <property type="entry name" value="MetI-like"/>
    <property type="match status" value="1"/>
</dbReference>